<protein>
    <submittedName>
        <fullName evidence="1">Uncharacterized protein</fullName>
    </submittedName>
</protein>
<accession>A0A255ESB9</accession>
<name>A0A255ESB9_9ACTN</name>
<dbReference type="RefSeq" id="WP_094452455.1">
    <property type="nucleotide sequence ID" value="NZ_NMVJ01000001.1"/>
</dbReference>
<dbReference type="EMBL" id="NMVJ01000001">
    <property type="protein sequence ID" value="OYN92495.1"/>
    <property type="molecule type" value="Genomic_DNA"/>
</dbReference>
<organism evidence="1 2">
    <name type="scientific">Parenemella sanctibonifatiensis</name>
    <dbReference type="NCBI Taxonomy" id="2016505"/>
    <lineage>
        <taxon>Bacteria</taxon>
        <taxon>Bacillati</taxon>
        <taxon>Actinomycetota</taxon>
        <taxon>Actinomycetes</taxon>
        <taxon>Propionibacteriales</taxon>
        <taxon>Propionibacteriaceae</taxon>
        <taxon>Parenemella</taxon>
    </lineage>
</organism>
<proteinExistence type="predicted"/>
<keyword evidence="2" id="KW-1185">Reference proteome</keyword>
<dbReference type="Gene3D" id="1.50.10.100">
    <property type="entry name" value="Chondroitin AC/alginate lyase"/>
    <property type="match status" value="1"/>
</dbReference>
<dbReference type="Proteomes" id="UP000216300">
    <property type="component" value="Unassembled WGS sequence"/>
</dbReference>
<comment type="caution">
    <text evidence="1">The sequence shown here is derived from an EMBL/GenBank/DDBJ whole genome shotgun (WGS) entry which is preliminary data.</text>
</comment>
<dbReference type="SUPFAM" id="SSF48230">
    <property type="entry name" value="Chondroitin AC/alginate lyase"/>
    <property type="match status" value="1"/>
</dbReference>
<dbReference type="InterPro" id="IPR008929">
    <property type="entry name" value="Chondroitin_lyas"/>
</dbReference>
<sequence>MSTNTPTDGWHTTQLWSEFLDLVPRILADQDPQTGRFGTEPFIVADQNVMYALAVAWAGEPAGVTNPFHHRDDILTAIVAAGDALLEVADSDGKFEFRKKDNSTWGWIHMPWTYSRWIRAWGLVRDAMPAERREAWDAALIRAVEGIIATELQGRIHNIPAHHAMAVFRASQVLDRPDWAQVAVDFLHRVTDAQQSGGYWSEHQGPVVAYNLVYVDALGSYYAMSGDPDVLPALQAAAEFHANLTYPDGTLVETVDERNLYRHAPAQSSVGFTFSELGRGLLAWLQRFGPTKEVAGSPAARADALAVLIGQGASGPIEQPAALLPHHSFLASDGMARVERAEPWFVVLSAYLY</sequence>
<dbReference type="OrthoDB" id="2512924at2"/>
<reference evidence="1 2" key="1">
    <citation type="submission" date="2017-07" db="EMBL/GenBank/DDBJ databases">
        <title>Draft whole genome sequences of clinical Proprionibacteriaceae strains.</title>
        <authorList>
            <person name="Bernier A.-M."/>
            <person name="Bernard K."/>
            <person name="Domingo M.-C."/>
        </authorList>
    </citation>
    <scope>NUCLEOTIDE SEQUENCE [LARGE SCALE GENOMIC DNA]</scope>
    <source>
        <strain evidence="1 2">NML 150081</strain>
    </source>
</reference>
<evidence type="ECO:0000313" key="2">
    <source>
        <dbReference type="Proteomes" id="UP000216300"/>
    </source>
</evidence>
<dbReference type="AlphaFoldDB" id="A0A255ESB9"/>
<gene>
    <name evidence="1" type="ORF">CGZ91_03145</name>
</gene>
<evidence type="ECO:0000313" key="1">
    <source>
        <dbReference type="EMBL" id="OYN92495.1"/>
    </source>
</evidence>